<dbReference type="InterPro" id="IPR000120">
    <property type="entry name" value="Amidase"/>
</dbReference>
<proteinExistence type="inferred from homology"/>
<dbReference type="EC" id="3.5.1.4" evidence="3"/>
<dbReference type="Proteomes" id="UP000183810">
    <property type="component" value="Chromosome"/>
</dbReference>
<accession>A0A1J0VNK9</accession>
<dbReference type="PANTHER" id="PTHR11895">
    <property type="entry name" value="TRANSAMIDASE"/>
    <property type="match status" value="1"/>
</dbReference>
<dbReference type="NCBIfam" id="NF004717">
    <property type="entry name" value="PRK06061.1"/>
    <property type="match status" value="1"/>
</dbReference>
<gene>
    <name evidence="5" type="ORF">BOX37_05875</name>
</gene>
<evidence type="ECO:0000313" key="5">
    <source>
        <dbReference type="EMBL" id="APE33575.1"/>
    </source>
</evidence>
<keyword evidence="6" id="KW-1185">Reference proteome</keyword>
<evidence type="ECO:0000259" key="4">
    <source>
        <dbReference type="Pfam" id="PF01425"/>
    </source>
</evidence>
<name>A0A1J0VNK9_9NOCA</name>
<evidence type="ECO:0000256" key="1">
    <source>
        <dbReference type="ARBA" id="ARBA00001311"/>
    </source>
</evidence>
<dbReference type="RefSeq" id="WP_071926759.1">
    <property type="nucleotide sequence ID" value="NZ_CP018082.1"/>
</dbReference>
<evidence type="ECO:0000256" key="3">
    <source>
        <dbReference type="ARBA" id="ARBA00012922"/>
    </source>
</evidence>
<reference evidence="5" key="1">
    <citation type="submission" date="2016-11" db="EMBL/GenBank/DDBJ databases">
        <authorList>
            <person name="Jaros S."/>
            <person name="Januszkiewicz K."/>
            <person name="Wedrychowicz H."/>
        </authorList>
    </citation>
    <scope>NUCLEOTIDE SEQUENCE [LARGE SCALE GENOMIC DNA]</scope>
    <source>
        <strain evidence="5">Y48</strain>
    </source>
</reference>
<dbReference type="InterPro" id="IPR020556">
    <property type="entry name" value="Amidase_CS"/>
</dbReference>
<dbReference type="Gene3D" id="3.90.1300.10">
    <property type="entry name" value="Amidase signature (AS) domain"/>
    <property type="match status" value="1"/>
</dbReference>
<organism evidence="5 6">
    <name type="scientific">Nocardia mangyaensis</name>
    <dbReference type="NCBI Taxonomy" id="2213200"/>
    <lineage>
        <taxon>Bacteria</taxon>
        <taxon>Bacillati</taxon>
        <taxon>Actinomycetota</taxon>
        <taxon>Actinomycetes</taxon>
        <taxon>Mycobacteriales</taxon>
        <taxon>Nocardiaceae</taxon>
        <taxon>Nocardia</taxon>
    </lineage>
</organism>
<dbReference type="Pfam" id="PF01425">
    <property type="entry name" value="Amidase"/>
    <property type="match status" value="1"/>
</dbReference>
<dbReference type="SUPFAM" id="SSF75304">
    <property type="entry name" value="Amidase signature (AS) enzymes"/>
    <property type="match status" value="1"/>
</dbReference>
<dbReference type="EMBL" id="CP018082">
    <property type="protein sequence ID" value="APE33575.1"/>
    <property type="molecule type" value="Genomic_DNA"/>
</dbReference>
<protein>
    <recommendedName>
        <fullName evidence="3">amidase</fullName>
        <ecNumber evidence="3">3.5.1.4</ecNumber>
    </recommendedName>
</protein>
<dbReference type="InterPro" id="IPR036928">
    <property type="entry name" value="AS_sf"/>
</dbReference>
<dbReference type="PROSITE" id="PS00571">
    <property type="entry name" value="AMIDASES"/>
    <property type="match status" value="1"/>
</dbReference>
<dbReference type="KEGG" id="nsl:BOX37_05875"/>
<evidence type="ECO:0000313" key="6">
    <source>
        <dbReference type="Proteomes" id="UP000183810"/>
    </source>
</evidence>
<dbReference type="AlphaFoldDB" id="A0A1J0VNK9"/>
<comment type="catalytic activity">
    <reaction evidence="1">
        <text>a monocarboxylic acid amide + H2O = a monocarboxylate + NH4(+)</text>
        <dbReference type="Rhea" id="RHEA:12020"/>
        <dbReference type="ChEBI" id="CHEBI:15377"/>
        <dbReference type="ChEBI" id="CHEBI:28938"/>
        <dbReference type="ChEBI" id="CHEBI:35757"/>
        <dbReference type="ChEBI" id="CHEBI:83628"/>
        <dbReference type="EC" id="3.5.1.4"/>
    </reaction>
</comment>
<dbReference type="PANTHER" id="PTHR11895:SF7">
    <property type="entry name" value="GLUTAMYL-TRNA(GLN) AMIDOTRANSFERASE SUBUNIT A, MITOCHONDRIAL"/>
    <property type="match status" value="1"/>
</dbReference>
<feature type="domain" description="Amidase" evidence="4">
    <location>
        <begin position="28"/>
        <end position="436"/>
    </location>
</feature>
<dbReference type="GO" id="GO:0004040">
    <property type="term" value="F:amidase activity"/>
    <property type="evidence" value="ECO:0007669"/>
    <property type="project" value="UniProtKB-EC"/>
</dbReference>
<dbReference type="OrthoDB" id="5175573at2"/>
<comment type="similarity">
    <text evidence="2">Belongs to the amidase family.</text>
</comment>
<dbReference type="InterPro" id="IPR023631">
    <property type="entry name" value="Amidase_dom"/>
</dbReference>
<sequence length="460" mass="47897">MTPKTGAGLSIRELASALADGRLTACAVTAAALDRIEASQSTLNAFRVIRREQALADAAAAERRIAAGERAPLLGVPVAIKDDTDITGEATSFGCSGTFVPKQADAEAVRRLRAAGAVIVGKTNTPELGQWPFTSGAAFGYTRNPWDARRSPGGSSGGNAAAVAAELVPAALGSDGGGSLRIPAGWTNLVAIKPQRGRIPTLPDPEPFHGLTVLGPLARTVGDAALLLDVAARTTVSAAVGADPGTLRVALSMKPPFTACRIPLDPEVEETVASVAGVLRGLGHIVVPGEPNYPLALSFSMVSRVVAGIRQRLAALPDVQVDARTRAKAARGVLVSGPVLRRARAIEPRLHRHVGRIFDDVELILAPTTACAPPTIDVVDGLGNLATDRVVLGTIQYTFPWNVLGWPSVNIPAGFTTEGLPIGAQLMGPPDSEPLLVSVAAQIESVVRWDLQRPAPWWGR</sequence>
<evidence type="ECO:0000256" key="2">
    <source>
        <dbReference type="ARBA" id="ARBA00009199"/>
    </source>
</evidence>